<sequence>MARIFCKYSDEVTGAAVIHNRDYRKYEQRFLPPMTQEQFINMWRTVYSFFALETNPEIFTSLSRVGTLLLQIGEVGRRVKETASRIQSQEMKPVKATETDNALTEEMTEKATLPGSSAGSDATLKSDSSSSFTAGASDGVPEADIRTVRPSILREIAEAMNECDNEIMCTGDKSPSKNSDSSSDSHTSCSSKNRFSLSQPSHSEWSISFEQFLANVANEERLIAFFERNICIAEEVQNLRKRQAVSTNGNMSTATTPS</sequence>
<accession>A0AAN9AD89</accession>
<dbReference type="EMBL" id="JAXCGZ010002571">
    <property type="protein sequence ID" value="KAK7083754.1"/>
    <property type="molecule type" value="Genomic_DNA"/>
</dbReference>
<feature type="region of interest" description="Disordered" evidence="1">
    <location>
        <begin position="108"/>
        <end position="145"/>
    </location>
</feature>
<reference evidence="2 3" key="1">
    <citation type="submission" date="2023-11" db="EMBL/GenBank/DDBJ databases">
        <title>Halocaridina rubra genome assembly.</title>
        <authorList>
            <person name="Smith C."/>
        </authorList>
    </citation>
    <scope>NUCLEOTIDE SEQUENCE [LARGE SCALE GENOMIC DNA]</scope>
    <source>
        <strain evidence="2">EP-1</strain>
        <tissue evidence="2">Whole</tissue>
    </source>
</reference>
<dbReference type="AlphaFoldDB" id="A0AAN9AD89"/>
<organism evidence="2 3">
    <name type="scientific">Halocaridina rubra</name>
    <name type="common">Hawaiian red shrimp</name>
    <dbReference type="NCBI Taxonomy" id="373956"/>
    <lineage>
        <taxon>Eukaryota</taxon>
        <taxon>Metazoa</taxon>
        <taxon>Ecdysozoa</taxon>
        <taxon>Arthropoda</taxon>
        <taxon>Crustacea</taxon>
        <taxon>Multicrustacea</taxon>
        <taxon>Malacostraca</taxon>
        <taxon>Eumalacostraca</taxon>
        <taxon>Eucarida</taxon>
        <taxon>Decapoda</taxon>
        <taxon>Pleocyemata</taxon>
        <taxon>Caridea</taxon>
        <taxon>Atyoidea</taxon>
        <taxon>Atyidae</taxon>
        <taxon>Halocaridina</taxon>
    </lineage>
</organism>
<feature type="region of interest" description="Disordered" evidence="1">
    <location>
        <begin position="167"/>
        <end position="196"/>
    </location>
</feature>
<keyword evidence="3" id="KW-1185">Reference proteome</keyword>
<evidence type="ECO:0000313" key="3">
    <source>
        <dbReference type="Proteomes" id="UP001381693"/>
    </source>
</evidence>
<feature type="compositionally biased region" description="Polar residues" evidence="1">
    <location>
        <begin position="114"/>
        <end position="125"/>
    </location>
</feature>
<comment type="caution">
    <text evidence="2">The sequence shown here is derived from an EMBL/GenBank/DDBJ whole genome shotgun (WGS) entry which is preliminary data.</text>
</comment>
<protein>
    <submittedName>
        <fullName evidence="2">Uncharacterized protein</fullName>
    </submittedName>
</protein>
<evidence type="ECO:0000256" key="1">
    <source>
        <dbReference type="SAM" id="MobiDB-lite"/>
    </source>
</evidence>
<proteinExistence type="predicted"/>
<feature type="compositionally biased region" description="Low complexity" evidence="1">
    <location>
        <begin position="126"/>
        <end position="139"/>
    </location>
</feature>
<evidence type="ECO:0000313" key="2">
    <source>
        <dbReference type="EMBL" id="KAK7083754.1"/>
    </source>
</evidence>
<dbReference type="Proteomes" id="UP001381693">
    <property type="component" value="Unassembled WGS sequence"/>
</dbReference>
<feature type="compositionally biased region" description="Low complexity" evidence="1">
    <location>
        <begin position="172"/>
        <end position="192"/>
    </location>
</feature>
<name>A0AAN9AD89_HALRR</name>
<gene>
    <name evidence="2" type="ORF">SK128_002720</name>
</gene>